<gene>
    <name evidence="6" type="ORF">BXY41_110179</name>
</gene>
<comment type="similarity">
    <text evidence="1">Belongs to the glycosyl hydrolase 39 family.</text>
</comment>
<evidence type="ECO:0000256" key="1">
    <source>
        <dbReference type="ARBA" id="ARBA00008875"/>
    </source>
</evidence>
<evidence type="ECO:0000259" key="5">
    <source>
        <dbReference type="Pfam" id="PF01229"/>
    </source>
</evidence>
<dbReference type="SUPFAM" id="SSF51445">
    <property type="entry name" value="(Trans)glycosidases"/>
    <property type="match status" value="1"/>
</dbReference>
<dbReference type="PANTHER" id="PTHR12631">
    <property type="entry name" value="ALPHA-L-IDURONIDASE"/>
    <property type="match status" value="1"/>
</dbReference>
<dbReference type="InterPro" id="IPR017853">
    <property type="entry name" value="GH"/>
</dbReference>
<dbReference type="GO" id="GO:0004553">
    <property type="term" value="F:hydrolase activity, hydrolyzing O-glycosyl compounds"/>
    <property type="evidence" value="ECO:0007669"/>
    <property type="project" value="InterPro"/>
</dbReference>
<keyword evidence="2" id="KW-0378">Hydrolase</keyword>
<evidence type="ECO:0000256" key="2">
    <source>
        <dbReference type="ARBA" id="ARBA00022801"/>
    </source>
</evidence>
<dbReference type="EMBL" id="PTJA01000010">
    <property type="protein sequence ID" value="PPK79453.1"/>
    <property type="molecule type" value="Genomic_DNA"/>
</dbReference>
<feature type="domain" description="Glycosyl hydrolases family 39 N-terminal catalytic" evidence="5">
    <location>
        <begin position="18"/>
        <end position="464"/>
    </location>
</feature>
<accession>A0A2S6HPJ5</accession>
<dbReference type="SUPFAM" id="SSF51011">
    <property type="entry name" value="Glycosyl hydrolase domain"/>
    <property type="match status" value="1"/>
</dbReference>
<dbReference type="GO" id="GO:0005975">
    <property type="term" value="P:carbohydrate metabolic process"/>
    <property type="evidence" value="ECO:0007669"/>
    <property type="project" value="InterPro"/>
</dbReference>
<dbReference type="Gene3D" id="2.60.40.1500">
    <property type="entry name" value="Glycosyl hydrolase domain, family 39"/>
    <property type="match status" value="1"/>
</dbReference>
<evidence type="ECO:0000256" key="4">
    <source>
        <dbReference type="PIRSR" id="PIRSR600514-1"/>
    </source>
</evidence>
<dbReference type="Gene3D" id="3.20.20.80">
    <property type="entry name" value="Glycosidases"/>
    <property type="match status" value="1"/>
</dbReference>
<organism evidence="6 7">
    <name type="scientific">Lacrimispora xylanisolvens</name>
    <dbReference type="NCBI Taxonomy" id="384636"/>
    <lineage>
        <taxon>Bacteria</taxon>
        <taxon>Bacillati</taxon>
        <taxon>Bacillota</taxon>
        <taxon>Clostridia</taxon>
        <taxon>Lachnospirales</taxon>
        <taxon>Lachnospiraceae</taxon>
        <taxon>Lacrimispora</taxon>
    </lineage>
</organism>
<dbReference type="InterPro" id="IPR049166">
    <property type="entry name" value="GH39_cat"/>
</dbReference>
<dbReference type="Proteomes" id="UP000237749">
    <property type="component" value="Unassembled WGS sequence"/>
</dbReference>
<evidence type="ECO:0000313" key="6">
    <source>
        <dbReference type="EMBL" id="PPK79453.1"/>
    </source>
</evidence>
<dbReference type="AlphaFoldDB" id="A0A2S6HPJ5"/>
<dbReference type="InterPro" id="IPR051923">
    <property type="entry name" value="Glycosyl_Hydrolase_39"/>
</dbReference>
<dbReference type="Pfam" id="PF01229">
    <property type="entry name" value="Glyco_hydro_39"/>
    <property type="match status" value="1"/>
</dbReference>
<comment type="caution">
    <text evidence="6">The sequence shown here is derived from an EMBL/GenBank/DDBJ whole genome shotgun (WGS) entry which is preliminary data.</text>
</comment>
<protein>
    <submittedName>
        <fullName evidence="6">Xylan 1,4-beta-xylosidase</fullName>
    </submittedName>
</protein>
<evidence type="ECO:0000313" key="7">
    <source>
        <dbReference type="Proteomes" id="UP000237749"/>
    </source>
</evidence>
<sequence length="516" mass="59172">MGKGIHMEKQISYEIQNETGYTFKNHADFCVGTGRMGLTLQQQYQEQLKLVQEQIGFRHIRGHGIFCDDMAIYQEYTDESGNIRAEYNFTYLDMVMDAYQALGIKPFLELGFMPQKMASGDQTVFYWKGNVTPPKSYEAWSDLVQAVLLHLFDRYGKEEVVTWPVEVWNEPNLPGFWKGADKEEYFTLFQKTYYAVKKTDSRFLVGGPAICGVDDVLWLKKFLEFCSAQGLKPDFITRHHYMWDKPEQCGHYSYGSLRDPQTAMEELKVSREIIDSFEGFQGLPMHITEFNTSYSPDSPIHDTTVNAAYVAWLLSKLGDLCESYSYWTFGDIFEEKGVPFTPFHGGFGLVANGTIPKPTFWTFAFFKKLQGKCIHRSDELIVMEKEDGSYCAAAWNLCLGQRECLRLSLTLPVNEDGEYCLLTKTVDETHGNPRKIWHDMGEPSWLSKEETEILKVSAQPLIHTELISASALAISFSISLQPWAVMWFQLKKIKRNGDRGYDYCRGETPAACAKNQ</sequence>
<keyword evidence="3" id="KW-0326">Glycosidase</keyword>
<dbReference type="InterPro" id="IPR000514">
    <property type="entry name" value="Glyco_hydro_39"/>
</dbReference>
<dbReference type="PRINTS" id="PR00745">
    <property type="entry name" value="GLHYDRLASE39"/>
</dbReference>
<keyword evidence="7" id="KW-1185">Reference proteome</keyword>
<name>A0A2S6HPJ5_9FIRM</name>
<feature type="active site" description="Proton donor" evidence="4">
    <location>
        <position position="170"/>
    </location>
</feature>
<evidence type="ECO:0000256" key="3">
    <source>
        <dbReference type="ARBA" id="ARBA00023295"/>
    </source>
</evidence>
<proteinExistence type="inferred from homology"/>
<reference evidence="6 7" key="1">
    <citation type="submission" date="2018-02" db="EMBL/GenBank/DDBJ databases">
        <title>Genomic Encyclopedia of Archaeal and Bacterial Type Strains, Phase II (KMG-II): from individual species to whole genera.</title>
        <authorList>
            <person name="Goeker M."/>
        </authorList>
    </citation>
    <scope>NUCLEOTIDE SEQUENCE [LARGE SCALE GENOMIC DNA]</scope>
    <source>
        <strain evidence="6 7">DSM 3808</strain>
    </source>
</reference>
<dbReference type="PANTHER" id="PTHR12631:SF10">
    <property type="entry name" value="BETA-XYLOSIDASE-LIKE PROTEIN-RELATED"/>
    <property type="match status" value="1"/>
</dbReference>